<feature type="domain" description="SUN" evidence="7">
    <location>
        <begin position="208"/>
        <end position="376"/>
    </location>
</feature>
<evidence type="ECO:0000313" key="8">
    <source>
        <dbReference type="EMBL" id="KAF2484638.1"/>
    </source>
</evidence>
<accession>A0A6A6PWT2</accession>
<evidence type="ECO:0000256" key="2">
    <source>
        <dbReference type="ARBA" id="ARBA00022692"/>
    </source>
</evidence>
<feature type="compositionally biased region" description="Low complexity" evidence="5">
    <location>
        <begin position="39"/>
        <end position="54"/>
    </location>
</feature>
<dbReference type="GO" id="GO:0012505">
    <property type="term" value="C:endomembrane system"/>
    <property type="evidence" value="ECO:0007669"/>
    <property type="project" value="UniProtKB-SubCell"/>
</dbReference>
<feature type="region of interest" description="Disordered" evidence="5">
    <location>
        <begin position="21"/>
        <end position="54"/>
    </location>
</feature>
<feature type="compositionally biased region" description="Basic and acidic residues" evidence="5">
    <location>
        <begin position="899"/>
        <end position="913"/>
    </location>
</feature>
<dbReference type="InterPro" id="IPR012919">
    <property type="entry name" value="SUN_dom"/>
</dbReference>
<dbReference type="RefSeq" id="XP_033591207.1">
    <property type="nucleotide sequence ID" value="XM_033733393.1"/>
</dbReference>
<evidence type="ECO:0000256" key="1">
    <source>
        <dbReference type="ARBA" id="ARBA00004308"/>
    </source>
</evidence>
<feature type="compositionally biased region" description="Low complexity" evidence="5">
    <location>
        <begin position="502"/>
        <end position="603"/>
    </location>
</feature>
<protein>
    <submittedName>
        <fullName evidence="8">UNC-like C-terminal-domain-containing protein</fullName>
    </submittedName>
</protein>
<dbReference type="PROSITE" id="PS51469">
    <property type="entry name" value="SUN"/>
    <property type="match status" value="1"/>
</dbReference>
<dbReference type="PANTHER" id="PTHR12953:SF0">
    <property type="entry name" value="SUN DOMAIN-CONTAINING OSSIFICATION FACTOR"/>
    <property type="match status" value="1"/>
</dbReference>
<name>A0A6A6PWT2_9PEZI</name>
<evidence type="ECO:0000256" key="5">
    <source>
        <dbReference type="SAM" id="MobiDB-lite"/>
    </source>
</evidence>
<organism evidence="8 9">
    <name type="scientific">Neohortaea acidophila</name>
    <dbReference type="NCBI Taxonomy" id="245834"/>
    <lineage>
        <taxon>Eukaryota</taxon>
        <taxon>Fungi</taxon>
        <taxon>Dikarya</taxon>
        <taxon>Ascomycota</taxon>
        <taxon>Pezizomycotina</taxon>
        <taxon>Dothideomycetes</taxon>
        <taxon>Dothideomycetidae</taxon>
        <taxon>Mycosphaerellales</taxon>
        <taxon>Teratosphaeriaceae</taxon>
        <taxon>Neohortaea</taxon>
    </lineage>
</organism>
<evidence type="ECO:0000256" key="3">
    <source>
        <dbReference type="ARBA" id="ARBA00022989"/>
    </source>
</evidence>
<evidence type="ECO:0000256" key="6">
    <source>
        <dbReference type="SAM" id="SignalP"/>
    </source>
</evidence>
<proteinExistence type="predicted"/>
<feature type="compositionally biased region" description="Acidic residues" evidence="5">
    <location>
        <begin position="879"/>
        <end position="897"/>
    </location>
</feature>
<evidence type="ECO:0000313" key="9">
    <source>
        <dbReference type="Proteomes" id="UP000799767"/>
    </source>
</evidence>
<dbReference type="AlphaFoldDB" id="A0A6A6PWT2"/>
<comment type="subcellular location">
    <subcellularLocation>
        <location evidence="1">Endomembrane system</location>
    </subcellularLocation>
</comment>
<feature type="compositionally biased region" description="Basic and acidic residues" evidence="5">
    <location>
        <begin position="840"/>
        <end position="850"/>
    </location>
</feature>
<feature type="region of interest" description="Disordered" evidence="5">
    <location>
        <begin position="764"/>
        <end position="809"/>
    </location>
</feature>
<keyword evidence="4" id="KW-0472">Membrane</keyword>
<dbReference type="GeneID" id="54474395"/>
<feature type="chain" id="PRO_5025412812" evidence="6">
    <location>
        <begin position="21"/>
        <end position="927"/>
    </location>
</feature>
<dbReference type="GO" id="GO:0016020">
    <property type="term" value="C:membrane"/>
    <property type="evidence" value="ECO:0007669"/>
    <property type="project" value="InterPro"/>
</dbReference>
<evidence type="ECO:0000259" key="7">
    <source>
        <dbReference type="PROSITE" id="PS51469"/>
    </source>
</evidence>
<feature type="region of interest" description="Disordered" evidence="5">
    <location>
        <begin position="189"/>
        <end position="227"/>
    </location>
</feature>
<reference evidence="8" key="1">
    <citation type="journal article" date="2020" name="Stud. Mycol.">
        <title>101 Dothideomycetes genomes: a test case for predicting lifestyles and emergence of pathogens.</title>
        <authorList>
            <person name="Haridas S."/>
            <person name="Albert R."/>
            <person name="Binder M."/>
            <person name="Bloem J."/>
            <person name="Labutti K."/>
            <person name="Salamov A."/>
            <person name="Andreopoulos B."/>
            <person name="Baker S."/>
            <person name="Barry K."/>
            <person name="Bills G."/>
            <person name="Bluhm B."/>
            <person name="Cannon C."/>
            <person name="Castanera R."/>
            <person name="Culley D."/>
            <person name="Daum C."/>
            <person name="Ezra D."/>
            <person name="Gonzalez J."/>
            <person name="Henrissat B."/>
            <person name="Kuo A."/>
            <person name="Liang C."/>
            <person name="Lipzen A."/>
            <person name="Lutzoni F."/>
            <person name="Magnuson J."/>
            <person name="Mondo S."/>
            <person name="Nolan M."/>
            <person name="Ohm R."/>
            <person name="Pangilinan J."/>
            <person name="Park H.-J."/>
            <person name="Ramirez L."/>
            <person name="Alfaro M."/>
            <person name="Sun H."/>
            <person name="Tritt A."/>
            <person name="Yoshinaga Y."/>
            <person name="Zwiers L.-H."/>
            <person name="Turgeon B."/>
            <person name="Goodwin S."/>
            <person name="Spatafora J."/>
            <person name="Crous P."/>
            <person name="Grigoriev I."/>
        </authorList>
    </citation>
    <scope>NUCLEOTIDE SEQUENCE</scope>
    <source>
        <strain evidence="8">CBS 113389</strain>
    </source>
</reference>
<sequence length="927" mass="99932">MRKALWYGMLGLLSFSNAQSSHEEESTSEPHISNAPSISTRQSSSTPPAASTLSNATCVSRTANYITHTLPQQCLRTDRVAANGTTSTAASPSSEATDTTVSDVPTLETVSDSTEALKVATVVSVDHEAESDSILDDANFLSFEQWKQQNQAKADQAAELPADRQRPGINNALDSLGDEGEIELDFEGFGGGATRPRQQQAAYRTASGAASAPTAPESYTPRSKDAGKTCKERTNYASFDCAATVLKNNPECKSASSVLVENKDSYLLNICSATNKFLIVELCNDILIDTVVLANYEFFSSIFRHFRVSVSERYPVKLDKWIDLGTFEARNSREVQAFLIQHPQIWARYLRIEFLSHYGSEYYCPVSLLRVHGTTMLEELRPQEDAVSSENEEIEASAESEALVEPAVPQEPLASTDEAYKETLQAVPAVETKDATPEQNISTMTSAEHVNVSLSPPIAGPSATQGNASNAVADVQMPQITDLTCAPNLTAVTPSESASAGSAINTSSTQASITTTESTTLGQAGTTTSAISTTATNTASSNSDAPSTSAPSNATVTANATSSISSASHAPSPSTTDPETDTSTNSTEPISSSSTRFASSATTNIPQPQPSTQESFFKSIHKRLQNLEANSTLSLQYIESQSLLLRAAFQKVEKRQLTATTAFLSALNDTVMAELRGFRQAYDQLWQSTVIELEAQREQSQREMLAISSRLTLVADELVWQKRMGIVQSTVILLCLGLVLFARGGGAGNAAFEVPPLMQQMMRNKSQTAFSRPDSRNGGGPGTNAAASPSAAGWENTSPPASPSPESRSPVALFRRKLAWRSVTEPTAVATLATDQASDDLSRPASRDGLLHPSHLSRMVDVTVDPPTPERNPSSYRSEDEEVLEDEEGDDEEEMYESTEWHEEETPTKTGVRERHRKPPDLLDVDD</sequence>
<gene>
    <name evidence="8" type="ORF">BDY17DRAFT_296048</name>
</gene>
<feature type="region of interest" description="Disordered" evidence="5">
    <location>
        <begin position="381"/>
        <end position="407"/>
    </location>
</feature>
<dbReference type="InterPro" id="IPR045120">
    <property type="entry name" value="Suco/Slp1-like"/>
</dbReference>
<dbReference type="OrthoDB" id="266334at2759"/>
<dbReference type="FunFam" id="2.60.120.260:FF:000082">
    <property type="entry name" value="Sad1/UNC domain protein"/>
    <property type="match status" value="1"/>
</dbReference>
<feature type="region of interest" description="Disordered" evidence="5">
    <location>
        <begin position="835"/>
        <end position="927"/>
    </location>
</feature>
<evidence type="ECO:0000256" key="4">
    <source>
        <dbReference type="ARBA" id="ARBA00023136"/>
    </source>
</evidence>
<feature type="compositionally biased region" description="Low complexity" evidence="5">
    <location>
        <begin position="201"/>
        <end position="216"/>
    </location>
</feature>
<dbReference type="PANTHER" id="PTHR12953">
    <property type="entry name" value="MEMBRANE PROTEIN CH1 RELATED"/>
    <property type="match status" value="1"/>
</dbReference>
<keyword evidence="3" id="KW-1133">Transmembrane helix</keyword>
<dbReference type="Gene3D" id="2.60.120.260">
    <property type="entry name" value="Galactose-binding domain-like"/>
    <property type="match status" value="1"/>
</dbReference>
<dbReference type="GO" id="GO:0034975">
    <property type="term" value="P:protein folding in endoplasmic reticulum"/>
    <property type="evidence" value="ECO:0007669"/>
    <property type="project" value="TreeGrafter"/>
</dbReference>
<keyword evidence="6" id="KW-0732">Signal</keyword>
<keyword evidence="2" id="KW-0812">Transmembrane</keyword>
<dbReference type="Pfam" id="PF07738">
    <property type="entry name" value="Sad1_UNC"/>
    <property type="match status" value="1"/>
</dbReference>
<dbReference type="Proteomes" id="UP000799767">
    <property type="component" value="Unassembled WGS sequence"/>
</dbReference>
<keyword evidence="9" id="KW-1185">Reference proteome</keyword>
<feature type="compositionally biased region" description="Polar residues" evidence="5">
    <location>
        <begin position="604"/>
        <end position="614"/>
    </location>
</feature>
<feature type="signal peptide" evidence="6">
    <location>
        <begin position="1"/>
        <end position="20"/>
    </location>
</feature>
<dbReference type="EMBL" id="MU001634">
    <property type="protein sequence ID" value="KAF2484638.1"/>
    <property type="molecule type" value="Genomic_DNA"/>
</dbReference>
<dbReference type="GO" id="GO:0005737">
    <property type="term" value="C:cytoplasm"/>
    <property type="evidence" value="ECO:0007669"/>
    <property type="project" value="TreeGrafter"/>
</dbReference>
<feature type="region of interest" description="Disordered" evidence="5">
    <location>
        <begin position="495"/>
        <end position="614"/>
    </location>
</feature>